<evidence type="ECO:0000256" key="4">
    <source>
        <dbReference type="PROSITE-ProRule" id="PRU00510"/>
    </source>
</evidence>
<dbReference type="PANTHER" id="PTHR33823">
    <property type="entry name" value="RNA POLYMERASE-BINDING TRANSCRIPTION FACTOR DKSA-RELATED"/>
    <property type="match status" value="1"/>
</dbReference>
<dbReference type="SUPFAM" id="SSF57716">
    <property type="entry name" value="Glucocorticoid receptor-like (DNA-binding domain)"/>
    <property type="match status" value="1"/>
</dbReference>
<evidence type="ECO:0000256" key="2">
    <source>
        <dbReference type="ARBA" id="ARBA00022771"/>
    </source>
</evidence>
<evidence type="ECO:0000313" key="7">
    <source>
        <dbReference type="EMBL" id="NUU17410.1"/>
    </source>
</evidence>
<feature type="zinc finger region" description="dksA C4-type" evidence="4">
    <location>
        <begin position="122"/>
        <end position="146"/>
    </location>
</feature>
<dbReference type="InterPro" id="IPR000962">
    <property type="entry name" value="Znf_DskA_TraR"/>
</dbReference>
<gene>
    <name evidence="7" type="ORF">HP550_09125</name>
</gene>
<dbReference type="Proteomes" id="UP000565724">
    <property type="component" value="Unassembled WGS sequence"/>
</dbReference>
<keyword evidence="8" id="KW-1185">Reference proteome</keyword>
<evidence type="ECO:0000256" key="5">
    <source>
        <dbReference type="SAM" id="MobiDB-lite"/>
    </source>
</evidence>
<dbReference type="RefSeq" id="WP_056093434.1">
    <property type="nucleotide sequence ID" value="NZ_JABMCI010000062.1"/>
</dbReference>
<dbReference type="AlphaFoldDB" id="A0A7Y6DXJ1"/>
<dbReference type="InterPro" id="IPR037187">
    <property type="entry name" value="DnaK_N"/>
</dbReference>
<keyword evidence="1" id="KW-0479">Metal-binding</keyword>
<dbReference type="PROSITE" id="PS51128">
    <property type="entry name" value="ZF_DKSA_2"/>
    <property type="match status" value="1"/>
</dbReference>
<dbReference type="GO" id="GO:0008270">
    <property type="term" value="F:zinc ion binding"/>
    <property type="evidence" value="ECO:0007669"/>
    <property type="project" value="UniProtKB-KW"/>
</dbReference>
<sequence>MAINDALSAVDVSTDTKELAKLVKHFPVRDGEKPWTAREVKDVAEELTSDIDRLTSELAAADAELSDLLRNSGDGAGDDQADSGSSALEREQELTLVNNTRDLLAQTTRSLARIAAGTFATCESCGKAVGKARLQAFPRATLCVECKQREERR</sequence>
<name>A0A7Y6DXJ1_9CELL</name>
<dbReference type="PANTHER" id="PTHR33823:SF2">
    <property type="entry name" value="RNA POLYMERASE-BINDING TRANSCRIPTION FACTOR DKSA"/>
    <property type="match status" value="1"/>
</dbReference>
<dbReference type="Pfam" id="PF01258">
    <property type="entry name" value="zf-dskA_traR"/>
    <property type="match status" value="1"/>
</dbReference>
<evidence type="ECO:0000256" key="1">
    <source>
        <dbReference type="ARBA" id="ARBA00022723"/>
    </source>
</evidence>
<organism evidence="7 8">
    <name type="scientific">Cellulomonas humilata</name>
    <dbReference type="NCBI Taxonomy" id="144055"/>
    <lineage>
        <taxon>Bacteria</taxon>
        <taxon>Bacillati</taxon>
        <taxon>Actinomycetota</taxon>
        <taxon>Actinomycetes</taxon>
        <taxon>Micrococcales</taxon>
        <taxon>Cellulomonadaceae</taxon>
        <taxon>Cellulomonas</taxon>
    </lineage>
</organism>
<evidence type="ECO:0000259" key="6">
    <source>
        <dbReference type="Pfam" id="PF01258"/>
    </source>
</evidence>
<accession>A0A7Y6DXJ1</accession>
<proteinExistence type="predicted"/>
<protein>
    <submittedName>
        <fullName evidence="7">TraR/DksA family transcriptional regulator</fullName>
    </submittedName>
</protein>
<dbReference type="SUPFAM" id="SSF109635">
    <property type="entry name" value="DnaK suppressor protein DksA, alpha-hairpin domain"/>
    <property type="match status" value="1"/>
</dbReference>
<dbReference type="Gene3D" id="1.20.120.910">
    <property type="entry name" value="DksA, coiled-coil domain"/>
    <property type="match status" value="1"/>
</dbReference>
<dbReference type="InterPro" id="IPR020460">
    <property type="entry name" value="Znf_C4-type_bac"/>
</dbReference>
<comment type="caution">
    <text evidence="7">The sequence shown here is derived from an EMBL/GenBank/DDBJ whole genome shotgun (WGS) entry which is preliminary data.</text>
</comment>
<dbReference type="EMBL" id="JABMCI010000062">
    <property type="protein sequence ID" value="NUU17410.1"/>
    <property type="molecule type" value="Genomic_DNA"/>
</dbReference>
<keyword evidence="2" id="KW-0863">Zinc-finger</keyword>
<evidence type="ECO:0000256" key="3">
    <source>
        <dbReference type="ARBA" id="ARBA00022833"/>
    </source>
</evidence>
<feature type="region of interest" description="Disordered" evidence="5">
    <location>
        <begin position="69"/>
        <end position="90"/>
    </location>
</feature>
<reference evidence="7 8" key="1">
    <citation type="submission" date="2020-05" db="EMBL/GenBank/DDBJ databases">
        <title>Genome Sequencing of Type Strains.</title>
        <authorList>
            <person name="Lemaire J.F."/>
            <person name="Inderbitzin P."/>
            <person name="Gregorio O.A."/>
            <person name="Collins S.B."/>
            <person name="Wespe N."/>
            <person name="Knight-Connoni V."/>
        </authorList>
    </citation>
    <scope>NUCLEOTIDE SEQUENCE [LARGE SCALE GENOMIC DNA]</scope>
    <source>
        <strain evidence="7 8">ATCC 25174</strain>
    </source>
</reference>
<keyword evidence="3" id="KW-0862">Zinc</keyword>
<dbReference type="PRINTS" id="PR00618">
    <property type="entry name" value="DKSAZNFINGER"/>
</dbReference>
<evidence type="ECO:0000313" key="8">
    <source>
        <dbReference type="Proteomes" id="UP000565724"/>
    </source>
</evidence>
<feature type="domain" description="Zinc finger DksA/TraR C4-type" evidence="6">
    <location>
        <begin position="117"/>
        <end position="152"/>
    </location>
</feature>